<evidence type="ECO:0008006" key="3">
    <source>
        <dbReference type="Google" id="ProtNLM"/>
    </source>
</evidence>
<organism evidence="1 2">
    <name type="scientific">Candidatus Enterococcus ferrettii</name>
    <dbReference type="NCBI Taxonomy" id="2815324"/>
    <lineage>
        <taxon>Bacteria</taxon>
        <taxon>Bacillati</taxon>
        <taxon>Bacillota</taxon>
        <taxon>Bacilli</taxon>
        <taxon>Lactobacillales</taxon>
        <taxon>Enterococcaceae</taxon>
        <taxon>Enterococcus</taxon>
    </lineage>
</organism>
<evidence type="ECO:0000313" key="1">
    <source>
        <dbReference type="EMBL" id="MEO1768259.1"/>
    </source>
</evidence>
<comment type="caution">
    <text evidence="1">The sequence shown here is derived from an EMBL/GenBank/DDBJ whole genome shotgun (WGS) entry which is preliminary data.</text>
</comment>
<dbReference type="Proteomes" id="UP000664357">
    <property type="component" value="Unassembled WGS sequence"/>
</dbReference>
<reference evidence="1 2" key="1">
    <citation type="submission" date="2021-03" db="EMBL/GenBank/DDBJ databases">
        <authorList>
            <person name="Gilmore M.S."/>
            <person name="Schwartzman J."/>
            <person name="Van Tyne D."/>
            <person name="Martin M."/>
            <person name="Earl A.M."/>
            <person name="Manson A.L."/>
            <person name="Straub T."/>
            <person name="Salamzade R."/>
            <person name="Saavedra J."/>
            <person name="Lebreton F."/>
            <person name="Prichula J."/>
            <person name="Schaufler K."/>
            <person name="Gaca A."/>
            <person name="Sgardioli B."/>
            <person name="Wagenaar J."/>
            <person name="Strong T."/>
        </authorList>
    </citation>
    <scope>NUCLEOTIDE SEQUENCE [LARGE SCALE GENOMIC DNA]</scope>
    <source>
        <strain evidence="1 2">665A</strain>
    </source>
</reference>
<reference evidence="1 2" key="2">
    <citation type="submission" date="2024-02" db="EMBL/GenBank/DDBJ databases">
        <title>The Genome Sequence of Enterococcus sp. DIV0159.</title>
        <authorList>
            <person name="Earl A."/>
            <person name="Manson A."/>
            <person name="Gilmore M."/>
            <person name="Sanders J."/>
            <person name="Shea T."/>
            <person name="Howe W."/>
            <person name="Livny J."/>
            <person name="Cuomo C."/>
            <person name="Neafsey D."/>
            <person name="Birren B."/>
        </authorList>
    </citation>
    <scope>NUCLEOTIDE SEQUENCE [LARGE SCALE GENOMIC DNA]</scope>
    <source>
        <strain evidence="1 2">665A</strain>
    </source>
</reference>
<gene>
    <name evidence="1" type="ORF">JZO67_000169</name>
</gene>
<keyword evidence="2" id="KW-1185">Reference proteome</keyword>
<proteinExistence type="predicted"/>
<accession>A0ABV0EI55</accession>
<sequence>MEFLDKLLEVNSLLMAFGLGGILKCSYSIFKAVKGNKDQVERRFKSLEYANVAILHDKIYKQCTKYLKSGWVSVDDLENLEYLWRGYRQLGGNGTGETLYKKVLELPNISPAKGSVENVG</sequence>
<protein>
    <recommendedName>
        <fullName evidence="3">Phage protein</fullName>
    </recommendedName>
</protein>
<dbReference type="EMBL" id="JAFREL020000001">
    <property type="protein sequence ID" value="MEO1768259.1"/>
    <property type="molecule type" value="Genomic_DNA"/>
</dbReference>
<evidence type="ECO:0000313" key="2">
    <source>
        <dbReference type="Proteomes" id="UP000664357"/>
    </source>
</evidence>
<name>A0ABV0EI55_9ENTE</name>